<keyword evidence="4" id="KW-0804">Transcription</keyword>
<evidence type="ECO:0000259" key="5">
    <source>
        <dbReference type="Pfam" id="PF04542"/>
    </source>
</evidence>
<dbReference type="SUPFAM" id="SSF88946">
    <property type="entry name" value="Sigma2 domain of RNA polymerase sigma factors"/>
    <property type="match status" value="1"/>
</dbReference>
<feature type="domain" description="RNA polymerase sigma-70 region 2" evidence="5">
    <location>
        <begin position="28"/>
        <end position="73"/>
    </location>
</feature>
<dbReference type="EMBL" id="CP016268">
    <property type="protein sequence ID" value="ANO53335.1"/>
    <property type="molecule type" value="Genomic_DNA"/>
</dbReference>
<dbReference type="GO" id="GO:0016987">
    <property type="term" value="F:sigma factor activity"/>
    <property type="evidence" value="ECO:0007669"/>
    <property type="project" value="UniProtKB-KW"/>
</dbReference>
<dbReference type="STRING" id="1548547.BA177_16490"/>
<dbReference type="GO" id="GO:0003677">
    <property type="term" value="F:DNA binding"/>
    <property type="evidence" value="ECO:0007669"/>
    <property type="project" value="InterPro"/>
</dbReference>
<dbReference type="InterPro" id="IPR036388">
    <property type="entry name" value="WH-like_DNA-bd_sf"/>
</dbReference>
<comment type="similarity">
    <text evidence="1">Belongs to the sigma-70 factor family. ECF subfamily.</text>
</comment>
<dbReference type="Pfam" id="PF04542">
    <property type="entry name" value="Sigma70_r2"/>
    <property type="match status" value="1"/>
</dbReference>
<dbReference type="AlphaFoldDB" id="A0A193LL82"/>
<name>A0A193LL82_9GAMM</name>
<evidence type="ECO:0000256" key="1">
    <source>
        <dbReference type="ARBA" id="ARBA00010641"/>
    </source>
</evidence>
<keyword evidence="3" id="KW-0731">Sigma factor</keyword>
<organism evidence="7 8">
    <name type="scientific">Woeseia oceani</name>
    <dbReference type="NCBI Taxonomy" id="1548547"/>
    <lineage>
        <taxon>Bacteria</taxon>
        <taxon>Pseudomonadati</taxon>
        <taxon>Pseudomonadota</taxon>
        <taxon>Gammaproteobacteria</taxon>
        <taxon>Woeseiales</taxon>
        <taxon>Woeseiaceae</taxon>
        <taxon>Woeseia</taxon>
    </lineage>
</organism>
<keyword evidence="8" id="KW-1185">Reference proteome</keyword>
<dbReference type="KEGG" id="woc:BA177_16490"/>
<feature type="domain" description="RNA polymerase sigma factor 70 region 4 type 2" evidence="6">
    <location>
        <begin position="113"/>
        <end position="160"/>
    </location>
</feature>
<evidence type="ECO:0000256" key="3">
    <source>
        <dbReference type="ARBA" id="ARBA00023082"/>
    </source>
</evidence>
<protein>
    <recommendedName>
        <fullName evidence="9">RNA polymerase subunit sigma-70</fullName>
    </recommendedName>
</protein>
<gene>
    <name evidence="7" type="ORF">BA177_16490</name>
</gene>
<evidence type="ECO:0000313" key="8">
    <source>
        <dbReference type="Proteomes" id="UP000092695"/>
    </source>
</evidence>
<dbReference type="Gene3D" id="1.10.10.10">
    <property type="entry name" value="Winged helix-like DNA-binding domain superfamily/Winged helix DNA-binding domain"/>
    <property type="match status" value="1"/>
</dbReference>
<proteinExistence type="inferred from homology"/>
<dbReference type="PANTHER" id="PTHR43133">
    <property type="entry name" value="RNA POLYMERASE ECF-TYPE SIGMA FACTO"/>
    <property type="match status" value="1"/>
</dbReference>
<evidence type="ECO:0008006" key="9">
    <source>
        <dbReference type="Google" id="ProtNLM"/>
    </source>
</evidence>
<reference evidence="7 8" key="1">
    <citation type="submission" date="2016-06" db="EMBL/GenBank/DDBJ databases">
        <title>Complete genome sequence of a deep-branching marine Gamma Proteobacterium Woeseia oceani type strain XK5.</title>
        <authorList>
            <person name="Mu D."/>
            <person name="Du Z."/>
        </authorList>
    </citation>
    <scope>NUCLEOTIDE SEQUENCE [LARGE SCALE GENOMIC DNA]</scope>
    <source>
        <strain evidence="7 8">XK5</strain>
    </source>
</reference>
<dbReference type="NCBIfam" id="TIGR02937">
    <property type="entry name" value="sigma70-ECF"/>
    <property type="match status" value="1"/>
</dbReference>
<sequence length="177" mass="20374">MDNQSVTSIFLSIKEGLAGAIAGIVPPKEIEDIVQETYIRVCHNPNAEPIREPRRFLYRTARNLALDYTKRAESRLADSAEQEQDFLRGVDDRHDETFAQVVINEEYSQFCKAVKHLPLQCRRVFVLKKVYGLSQREIAMKLDIKESTVEKHVAQGIKRCALYMLNVRPSRSARLVR</sequence>
<dbReference type="GO" id="GO:0006352">
    <property type="term" value="P:DNA-templated transcription initiation"/>
    <property type="evidence" value="ECO:0007669"/>
    <property type="project" value="InterPro"/>
</dbReference>
<dbReference type="InterPro" id="IPR014284">
    <property type="entry name" value="RNA_pol_sigma-70_dom"/>
</dbReference>
<dbReference type="InterPro" id="IPR013249">
    <property type="entry name" value="RNA_pol_sigma70_r4_t2"/>
</dbReference>
<dbReference type="InterPro" id="IPR013325">
    <property type="entry name" value="RNA_pol_sigma_r2"/>
</dbReference>
<evidence type="ECO:0000259" key="6">
    <source>
        <dbReference type="Pfam" id="PF08281"/>
    </source>
</evidence>
<evidence type="ECO:0000256" key="2">
    <source>
        <dbReference type="ARBA" id="ARBA00023015"/>
    </source>
</evidence>
<keyword evidence="2" id="KW-0805">Transcription regulation</keyword>
<evidence type="ECO:0000256" key="4">
    <source>
        <dbReference type="ARBA" id="ARBA00023163"/>
    </source>
</evidence>
<dbReference type="Proteomes" id="UP000092695">
    <property type="component" value="Chromosome"/>
</dbReference>
<dbReference type="InterPro" id="IPR007627">
    <property type="entry name" value="RNA_pol_sigma70_r2"/>
</dbReference>
<dbReference type="PANTHER" id="PTHR43133:SF63">
    <property type="entry name" value="RNA POLYMERASE SIGMA FACTOR FECI-RELATED"/>
    <property type="match status" value="1"/>
</dbReference>
<dbReference type="Gene3D" id="1.10.1740.10">
    <property type="match status" value="1"/>
</dbReference>
<dbReference type="SUPFAM" id="SSF88659">
    <property type="entry name" value="Sigma3 and sigma4 domains of RNA polymerase sigma factors"/>
    <property type="match status" value="1"/>
</dbReference>
<dbReference type="InterPro" id="IPR013324">
    <property type="entry name" value="RNA_pol_sigma_r3/r4-like"/>
</dbReference>
<dbReference type="InterPro" id="IPR039425">
    <property type="entry name" value="RNA_pol_sigma-70-like"/>
</dbReference>
<evidence type="ECO:0000313" key="7">
    <source>
        <dbReference type="EMBL" id="ANO53335.1"/>
    </source>
</evidence>
<dbReference type="Pfam" id="PF08281">
    <property type="entry name" value="Sigma70_r4_2"/>
    <property type="match status" value="1"/>
</dbReference>
<accession>A0A193LL82</accession>